<comment type="caution">
    <text evidence="2">The sequence shown here is derived from an EMBL/GenBank/DDBJ whole genome shotgun (WGS) entry which is preliminary data.</text>
</comment>
<gene>
    <name evidence="2" type="ORF">GKC34_01745</name>
</gene>
<dbReference type="EMBL" id="WKKZ01000025">
    <property type="protein sequence ID" value="MSE04600.1"/>
    <property type="molecule type" value="Genomic_DNA"/>
</dbReference>
<evidence type="ECO:0000313" key="3">
    <source>
        <dbReference type="Proteomes" id="UP000437575"/>
    </source>
</evidence>
<dbReference type="Gene3D" id="3.30.300.180">
    <property type="match status" value="1"/>
</dbReference>
<dbReference type="InterPro" id="IPR038454">
    <property type="entry name" value="DnaA_N_sf"/>
</dbReference>
<evidence type="ECO:0000313" key="2">
    <source>
        <dbReference type="EMBL" id="MSE04600.1"/>
    </source>
</evidence>
<sequence>MLNLDLDSLWQYIIESFSKSLNPASYKAWFGPAEPVQYIDQTLIVNVPTPLHRDYWTQKLNGQISDLIQEVSGEKITVLLTTG</sequence>
<feature type="domain" description="DnaA N-terminal" evidence="1">
    <location>
        <begin position="8"/>
        <end position="69"/>
    </location>
</feature>
<dbReference type="InterPro" id="IPR024633">
    <property type="entry name" value="DnaA_N_dom"/>
</dbReference>
<name>A0A6A8LR05_9LACO</name>
<evidence type="ECO:0000259" key="1">
    <source>
        <dbReference type="Pfam" id="PF11638"/>
    </source>
</evidence>
<reference evidence="2 3" key="1">
    <citation type="submission" date="2019-11" db="EMBL/GenBank/DDBJ databases">
        <title>Draft Genome Sequence of Plant Growth-Promoting Rhizosphere-Associated Bacteria.</title>
        <authorList>
            <person name="Vasilyev I.Y."/>
            <person name="Radchenko V."/>
            <person name="Ilnitskaya E.V."/>
        </authorList>
    </citation>
    <scope>NUCLEOTIDE SEQUENCE [LARGE SCALE GENOMIC DNA]</scope>
    <source>
        <strain evidence="2 3">VRA_1sq_f</strain>
    </source>
</reference>
<protein>
    <submittedName>
        <fullName evidence="2">Chromosomal replication initiator protein DnaA</fullName>
    </submittedName>
</protein>
<proteinExistence type="predicted"/>
<dbReference type="AlphaFoldDB" id="A0A6A8LR05"/>
<dbReference type="Proteomes" id="UP000437575">
    <property type="component" value="Unassembled WGS sequence"/>
</dbReference>
<dbReference type="Pfam" id="PF11638">
    <property type="entry name" value="DnaA_N"/>
    <property type="match status" value="1"/>
</dbReference>
<organism evidence="2 3">
    <name type="scientific">Ligilactobacillus salivarius</name>
    <dbReference type="NCBI Taxonomy" id="1624"/>
    <lineage>
        <taxon>Bacteria</taxon>
        <taxon>Bacillati</taxon>
        <taxon>Bacillota</taxon>
        <taxon>Bacilli</taxon>
        <taxon>Lactobacillales</taxon>
        <taxon>Lactobacillaceae</taxon>
        <taxon>Ligilactobacillus</taxon>
    </lineage>
</organism>
<feature type="non-terminal residue" evidence="2">
    <location>
        <position position="83"/>
    </location>
</feature>
<accession>A0A6A8LR05</accession>